<dbReference type="Pfam" id="PF18732">
    <property type="entry name" value="HEPN_AbiA_CTD"/>
    <property type="match status" value="1"/>
</dbReference>
<dbReference type="Pfam" id="PF00078">
    <property type="entry name" value="RVT_1"/>
    <property type="match status" value="1"/>
</dbReference>
<evidence type="ECO:0000259" key="2">
    <source>
        <dbReference type="Pfam" id="PF18732"/>
    </source>
</evidence>
<dbReference type="AlphaFoldDB" id="A0A1H9LW56"/>
<protein>
    <submittedName>
        <fullName evidence="3">Abortive infection protein, AbiA family</fullName>
    </submittedName>
</protein>
<accession>A0A1H9LW56</accession>
<dbReference type="InterPro" id="IPR000477">
    <property type="entry name" value="RT_dom"/>
</dbReference>
<feature type="domain" description="HEPN like Abia C-terminal" evidence="2">
    <location>
        <begin position="489"/>
        <end position="618"/>
    </location>
</feature>
<dbReference type="EMBL" id="FOGF01000022">
    <property type="protein sequence ID" value="SER15425.1"/>
    <property type="molecule type" value="Genomic_DNA"/>
</dbReference>
<name>A0A1H9LW56_9LACT</name>
<proteinExistence type="predicted"/>
<evidence type="ECO:0000313" key="4">
    <source>
        <dbReference type="Proteomes" id="UP000198556"/>
    </source>
</evidence>
<organism evidence="3 4">
    <name type="scientific">Granulicatella balaenopterae</name>
    <dbReference type="NCBI Taxonomy" id="137733"/>
    <lineage>
        <taxon>Bacteria</taxon>
        <taxon>Bacillati</taxon>
        <taxon>Bacillota</taxon>
        <taxon>Bacilli</taxon>
        <taxon>Lactobacillales</taxon>
        <taxon>Carnobacteriaceae</taxon>
        <taxon>Granulicatella</taxon>
    </lineage>
</organism>
<feature type="domain" description="Reverse transcriptase" evidence="1">
    <location>
        <begin position="137"/>
        <end position="297"/>
    </location>
</feature>
<dbReference type="InterPro" id="IPR041026">
    <property type="entry name" value="HEPN_AbiA_CTD"/>
</dbReference>
<keyword evidence="4" id="KW-1185">Reference proteome</keyword>
<dbReference type="NCBIfam" id="TIGR04499">
    <property type="entry name" value="abortive_AbiA"/>
    <property type="match status" value="1"/>
</dbReference>
<evidence type="ECO:0000259" key="1">
    <source>
        <dbReference type="Pfam" id="PF00078"/>
    </source>
</evidence>
<dbReference type="InterPro" id="IPR030986">
    <property type="entry name" value="AbiA"/>
</dbReference>
<evidence type="ECO:0000313" key="3">
    <source>
        <dbReference type="EMBL" id="SER15425.1"/>
    </source>
</evidence>
<dbReference type="RefSeq" id="WP_089746785.1">
    <property type="nucleotide sequence ID" value="NZ_FOGF01000022.1"/>
</dbReference>
<dbReference type="CDD" id="cd01646">
    <property type="entry name" value="RT_Bac_retron_I"/>
    <property type="match status" value="1"/>
</dbReference>
<reference evidence="3 4" key="1">
    <citation type="submission" date="2016-10" db="EMBL/GenBank/DDBJ databases">
        <authorList>
            <person name="de Groot N.N."/>
        </authorList>
    </citation>
    <scope>NUCLEOTIDE SEQUENCE [LARGE SCALE GENOMIC DNA]</scope>
    <source>
        <strain evidence="3 4">DSM 15827</strain>
    </source>
</reference>
<dbReference type="Proteomes" id="UP000198556">
    <property type="component" value="Unassembled WGS sequence"/>
</dbReference>
<sequence>MFGIDYDTWLSVCDIYFGIKSGTKKAYLQYYPFEKLTKSNVEKIKSEEFFDQNIKYGSFVQIEEYMYQTKHYLQKKDSSFRDAYLISPILFLVLQCIGKKIHDNYDLKLLQNRYVFYAGNYSEMKATYKKEYDNFYKGINDSCEYYQYFIKTDISNFFHNIDIDILIKQIDEKCNKTGRNSKIVFSQNELYQYKKLLSYCGNGKYPLIENSMATSYLASVVYLEKTDCKLYEYIKNKVPEIEDFQIFRYVDDMYILFNSESDSYHLKRIYNKIEKEYSSILREVRLSINSSKCEIKSTKDIDEELKRSLYDEYVYGEKCNIADLFQDTLLKFLRKLNNKISKENITVDEYNELINEVFGLPNVEYKPNEVFNYYVYNSQILSSEECEEIDKLVKNDISFISLDTKRLTVLILKTKNGKAIKSVLNKLFNKSKAGNWNCFDTAIANAYLIQRGFGHEDLLQAVSKHDNALYKWYLGNCIKVWLQDIEQYKRIPIIGTDWKTNYLYFMYLCENKKGNYMTAYAYYKNYFDRMTARIDWYFYDNYDKPNYKLFYKKGELKKFYSGSHELADEIIEETCKIRNSNPLSHASAGMIDKDTTTKEIKESIKALDMLMNQKINQNIESLDIRIIKDER</sequence>
<gene>
    <name evidence="3" type="ORF">SAMN05421767_1221</name>
</gene>
<dbReference type="OrthoDB" id="9780724at2"/>
<dbReference type="STRING" id="137733.SAMN05421767_1221"/>